<evidence type="ECO:0000313" key="3">
    <source>
        <dbReference type="Proteomes" id="UP000001072"/>
    </source>
</evidence>
<proteinExistence type="predicted"/>
<feature type="compositionally biased region" description="Low complexity" evidence="1">
    <location>
        <begin position="236"/>
        <end position="250"/>
    </location>
</feature>
<sequence length="506" mass="54751">MTSTSKSTRNSKSATNSKGPADNNVQSSSTSHDIGESGIVESMLTSGPNNPATTQQPNPGSASDLNPTSGTTQSSQSVNTQSQSAGKSNSDSLPNQPDENNASATTPNVGGNAATEKIVHDLTTQSTGPAMTSKSPRKAPNEASTQPNSLSKGSAAEKRGNRDLSNDQGYLSLLSNKPAEAVFEYTIAVENLTEIDLSDTSEVWKRAIDLASAGKVEEATMYFKLHAQLQTRTEKTTNQSPPNPTTTHSSYADAVSNRSQASTTIVVEGGLSFIPGAITSHTDIGFTPYFDQNLRELRGPIPLTIFNKHWQELANSYHVEKRVKTDNLNKDLTTYTGYPYPHEMTQSYAAWNINYRNFVAVLRDVYKFKTFANWAEAHQANIRLDAFAFRVTENGTTVPPDISQRREDIAAICFAETRRSYGNNHNNHGSTSTTSENQQSSHSSNHHNTHPYGGYGGGNRRNNNNKQEGNGGGGRTRGGYNGKNFDPNYAAKKAANTRPNNQGNTT</sequence>
<feature type="region of interest" description="Disordered" evidence="1">
    <location>
        <begin position="420"/>
        <end position="506"/>
    </location>
</feature>
<dbReference type="KEGG" id="mlr:MELLADRAFT_112806"/>
<feature type="region of interest" description="Disordered" evidence="1">
    <location>
        <begin position="1"/>
        <end position="111"/>
    </location>
</feature>
<feature type="compositionally biased region" description="Low complexity" evidence="1">
    <location>
        <begin position="68"/>
        <end position="84"/>
    </location>
</feature>
<feature type="compositionally biased region" description="Polar residues" evidence="1">
    <location>
        <begin position="23"/>
        <end position="32"/>
    </location>
</feature>
<dbReference type="GeneID" id="18924798"/>
<keyword evidence="3" id="KW-1185">Reference proteome</keyword>
<dbReference type="VEuPathDB" id="FungiDB:MELLADRAFT_112806"/>
<protein>
    <submittedName>
        <fullName evidence="2">Uncharacterized protein</fullName>
    </submittedName>
</protein>
<accession>F4S7P1</accession>
<feature type="region of interest" description="Disordered" evidence="1">
    <location>
        <begin position="124"/>
        <end position="166"/>
    </location>
</feature>
<feature type="compositionally biased region" description="Polar residues" evidence="1">
    <location>
        <begin position="497"/>
        <end position="506"/>
    </location>
</feature>
<organism evidence="3">
    <name type="scientific">Melampsora larici-populina (strain 98AG31 / pathotype 3-4-7)</name>
    <name type="common">Poplar leaf rust fungus</name>
    <dbReference type="NCBI Taxonomy" id="747676"/>
    <lineage>
        <taxon>Eukaryota</taxon>
        <taxon>Fungi</taxon>
        <taxon>Dikarya</taxon>
        <taxon>Basidiomycota</taxon>
        <taxon>Pucciniomycotina</taxon>
        <taxon>Pucciniomycetes</taxon>
        <taxon>Pucciniales</taxon>
        <taxon>Melampsoraceae</taxon>
        <taxon>Melampsora</taxon>
    </lineage>
</organism>
<feature type="region of interest" description="Disordered" evidence="1">
    <location>
        <begin position="232"/>
        <end position="254"/>
    </location>
</feature>
<dbReference type="AlphaFoldDB" id="F4S7P1"/>
<evidence type="ECO:0000313" key="2">
    <source>
        <dbReference type="EMBL" id="EGF99359.1"/>
    </source>
</evidence>
<feature type="compositionally biased region" description="Low complexity" evidence="1">
    <location>
        <begin position="48"/>
        <end position="59"/>
    </location>
</feature>
<dbReference type="RefSeq" id="XP_007417388.1">
    <property type="nucleotide sequence ID" value="XM_007417326.1"/>
</dbReference>
<feature type="compositionally biased region" description="Low complexity" evidence="1">
    <location>
        <begin position="422"/>
        <end position="443"/>
    </location>
</feature>
<dbReference type="EMBL" id="GL883160">
    <property type="protein sequence ID" value="EGF99359.1"/>
    <property type="molecule type" value="Genomic_DNA"/>
</dbReference>
<reference evidence="3" key="1">
    <citation type="journal article" date="2011" name="Proc. Natl. Acad. Sci. U.S.A.">
        <title>Obligate biotrophy features unraveled by the genomic analysis of rust fungi.</title>
        <authorList>
            <person name="Duplessis S."/>
            <person name="Cuomo C.A."/>
            <person name="Lin Y.-C."/>
            <person name="Aerts A."/>
            <person name="Tisserant E."/>
            <person name="Veneault-Fourrey C."/>
            <person name="Joly D.L."/>
            <person name="Hacquard S."/>
            <person name="Amselem J."/>
            <person name="Cantarel B.L."/>
            <person name="Chiu R."/>
            <person name="Coutinho P.M."/>
            <person name="Feau N."/>
            <person name="Field M."/>
            <person name="Frey P."/>
            <person name="Gelhaye E."/>
            <person name="Goldberg J."/>
            <person name="Grabherr M.G."/>
            <person name="Kodira C.D."/>
            <person name="Kohler A."/>
            <person name="Kuees U."/>
            <person name="Lindquist E.A."/>
            <person name="Lucas S.M."/>
            <person name="Mago R."/>
            <person name="Mauceli E."/>
            <person name="Morin E."/>
            <person name="Murat C."/>
            <person name="Pangilinan J.L."/>
            <person name="Park R."/>
            <person name="Pearson M."/>
            <person name="Quesneville H."/>
            <person name="Rouhier N."/>
            <person name="Sakthikumar S."/>
            <person name="Salamov A.A."/>
            <person name="Schmutz J."/>
            <person name="Selles B."/>
            <person name="Shapiro H."/>
            <person name="Tanguay P."/>
            <person name="Tuskan G.A."/>
            <person name="Henrissat B."/>
            <person name="Van de Peer Y."/>
            <person name="Rouze P."/>
            <person name="Ellis J.G."/>
            <person name="Dodds P.N."/>
            <person name="Schein J.E."/>
            <person name="Zhong S."/>
            <person name="Hamelin R.C."/>
            <person name="Grigoriev I.V."/>
            <person name="Szabo L.J."/>
            <person name="Martin F."/>
        </authorList>
    </citation>
    <scope>NUCLEOTIDE SEQUENCE [LARGE SCALE GENOMIC DNA]</scope>
    <source>
        <strain evidence="3">98AG31 / pathotype 3-4-7</strain>
    </source>
</reference>
<feature type="compositionally biased region" description="Gly residues" evidence="1">
    <location>
        <begin position="469"/>
        <end position="481"/>
    </location>
</feature>
<feature type="compositionally biased region" description="Polar residues" evidence="1">
    <location>
        <begin position="142"/>
        <end position="152"/>
    </location>
</feature>
<dbReference type="HOGENOM" id="CLU_494386_0_0_1"/>
<evidence type="ECO:0000256" key="1">
    <source>
        <dbReference type="SAM" id="MobiDB-lite"/>
    </source>
</evidence>
<feature type="compositionally biased region" description="Polar residues" evidence="1">
    <location>
        <begin position="85"/>
        <end position="109"/>
    </location>
</feature>
<feature type="compositionally biased region" description="Basic and acidic residues" evidence="1">
    <location>
        <begin position="155"/>
        <end position="165"/>
    </location>
</feature>
<dbReference type="Proteomes" id="UP000001072">
    <property type="component" value="Unassembled WGS sequence"/>
</dbReference>
<feature type="compositionally biased region" description="Low complexity" evidence="1">
    <location>
        <begin position="1"/>
        <end position="18"/>
    </location>
</feature>
<name>F4S7P1_MELLP</name>
<feature type="compositionally biased region" description="Polar residues" evidence="1">
    <location>
        <begin position="124"/>
        <end position="134"/>
    </location>
</feature>
<dbReference type="InParanoid" id="F4S7P1"/>
<gene>
    <name evidence="2" type="ORF">MELLADRAFT_112806</name>
</gene>
<dbReference type="OrthoDB" id="2507050at2759"/>